<dbReference type="PANTHER" id="PTHR31234:SF65">
    <property type="entry name" value="LATE EMBRYOGENESIS ABUNDANT PROTEIN, LEA_2 SUBGROUP"/>
    <property type="match status" value="1"/>
</dbReference>
<dbReference type="KEGG" id="rarg:115740779"/>
<evidence type="ECO:0000256" key="2">
    <source>
        <dbReference type="ARBA" id="ARBA00022692"/>
    </source>
</evidence>
<feature type="domain" description="Late embryogenesis abundant protein LEA-2 subgroup" evidence="6">
    <location>
        <begin position="69"/>
        <end position="161"/>
    </location>
</feature>
<evidence type="ECO:0000256" key="3">
    <source>
        <dbReference type="ARBA" id="ARBA00022989"/>
    </source>
</evidence>
<accession>A0A8B8P8F6</accession>
<comment type="subcellular location">
    <subcellularLocation>
        <location evidence="1">Membrane</location>
        <topology evidence="1">Single-pass membrane protein</topology>
    </subcellularLocation>
</comment>
<dbReference type="RefSeq" id="XP_030530228.1">
    <property type="nucleotide sequence ID" value="XM_030674368.2"/>
</dbReference>
<evidence type="ECO:0000313" key="7">
    <source>
        <dbReference type="Proteomes" id="UP000827889"/>
    </source>
</evidence>
<dbReference type="Proteomes" id="UP000827889">
    <property type="component" value="Chromosome 9"/>
</dbReference>
<keyword evidence="2 5" id="KW-0812">Transmembrane</keyword>
<protein>
    <submittedName>
        <fullName evidence="8">Late embryogenesis abundant protein At1g64065-like</fullName>
    </submittedName>
</protein>
<keyword evidence="3 5" id="KW-1133">Transmembrane helix</keyword>
<organism evidence="7 8">
    <name type="scientific">Rhodamnia argentea</name>
    <dbReference type="NCBI Taxonomy" id="178133"/>
    <lineage>
        <taxon>Eukaryota</taxon>
        <taxon>Viridiplantae</taxon>
        <taxon>Streptophyta</taxon>
        <taxon>Embryophyta</taxon>
        <taxon>Tracheophyta</taxon>
        <taxon>Spermatophyta</taxon>
        <taxon>Magnoliopsida</taxon>
        <taxon>eudicotyledons</taxon>
        <taxon>Gunneridae</taxon>
        <taxon>Pentapetalae</taxon>
        <taxon>rosids</taxon>
        <taxon>malvids</taxon>
        <taxon>Myrtales</taxon>
        <taxon>Myrtaceae</taxon>
        <taxon>Myrtoideae</taxon>
        <taxon>Myrteae</taxon>
        <taxon>Australasian group</taxon>
        <taxon>Rhodamnia</taxon>
    </lineage>
</organism>
<evidence type="ECO:0000313" key="8">
    <source>
        <dbReference type="RefSeq" id="XP_030530228.1"/>
    </source>
</evidence>
<dbReference type="InterPro" id="IPR044839">
    <property type="entry name" value="NDR1-like"/>
</dbReference>
<dbReference type="SUPFAM" id="SSF117070">
    <property type="entry name" value="LEA14-like"/>
    <property type="match status" value="1"/>
</dbReference>
<dbReference type="GO" id="GO:0098542">
    <property type="term" value="P:defense response to other organism"/>
    <property type="evidence" value="ECO:0007669"/>
    <property type="project" value="InterPro"/>
</dbReference>
<evidence type="ECO:0000256" key="4">
    <source>
        <dbReference type="ARBA" id="ARBA00023136"/>
    </source>
</evidence>
<dbReference type="AlphaFoldDB" id="A0A8B8P8F6"/>
<dbReference type="Pfam" id="PF03168">
    <property type="entry name" value="LEA_2"/>
    <property type="match status" value="1"/>
</dbReference>
<evidence type="ECO:0000256" key="5">
    <source>
        <dbReference type="SAM" id="Phobius"/>
    </source>
</evidence>
<evidence type="ECO:0000259" key="6">
    <source>
        <dbReference type="Pfam" id="PF03168"/>
    </source>
</evidence>
<keyword evidence="4 5" id="KW-0472">Membrane</keyword>
<dbReference type="Gene3D" id="2.60.40.1820">
    <property type="match status" value="1"/>
</dbReference>
<dbReference type="GeneID" id="115740779"/>
<proteinExistence type="predicted"/>
<gene>
    <name evidence="8" type="primary">LOC115740779</name>
</gene>
<feature type="transmembrane region" description="Helical" evidence="5">
    <location>
        <begin position="12"/>
        <end position="32"/>
    </location>
</feature>
<dbReference type="GO" id="GO:0016020">
    <property type="term" value="C:membrane"/>
    <property type="evidence" value="ECO:0007669"/>
    <property type="project" value="UniProtKB-SubCell"/>
</dbReference>
<dbReference type="PANTHER" id="PTHR31234">
    <property type="entry name" value="LATE EMBRYOGENESIS ABUNDANT (LEA) HYDROXYPROLINE-RICH GLYCOPROTEIN FAMILY"/>
    <property type="match status" value="1"/>
</dbReference>
<evidence type="ECO:0000256" key="1">
    <source>
        <dbReference type="ARBA" id="ARBA00004167"/>
    </source>
</evidence>
<sequence length="184" mass="19499">MNGSRNNTKCLANVAAFVIFQAAVVLIFAFTVMRVRSPKVGLGAVTVDSFSAGDETSSPSFNMRITAQVTVKNTNFGHFRYGNGTMSLAYNGMVVGDAAIVKGTRAKARETTKFNVTVDVTSGRLASTASLGADVNSGVSMLSGDGKVRGKVELLKMMKRRKSGVMDCTLNVNLATRAVITKCK</sequence>
<dbReference type="OrthoDB" id="1894389at2759"/>
<dbReference type="InterPro" id="IPR004864">
    <property type="entry name" value="LEA_2"/>
</dbReference>
<reference evidence="8" key="1">
    <citation type="submission" date="2025-08" db="UniProtKB">
        <authorList>
            <consortium name="RefSeq"/>
        </authorList>
    </citation>
    <scope>IDENTIFICATION</scope>
    <source>
        <tissue evidence="8">Leaf</tissue>
    </source>
</reference>
<keyword evidence="7" id="KW-1185">Reference proteome</keyword>
<name>A0A8B8P8F6_9MYRT</name>